<keyword evidence="1" id="KW-0813">Transport</keyword>
<dbReference type="GO" id="GO:0005886">
    <property type="term" value="C:plasma membrane"/>
    <property type="evidence" value="ECO:0007669"/>
    <property type="project" value="TreeGrafter"/>
</dbReference>
<feature type="domain" description="ABC transporter" evidence="4">
    <location>
        <begin position="7"/>
        <end position="231"/>
    </location>
</feature>
<evidence type="ECO:0000256" key="3">
    <source>
        <dbReference type="ARBA" id="ARBA00022840"/>
    </source>
</evidence>
<evidence type="ECO:0000259" key="4">
    <source>
        <dbReference type="PROSITE" id="PS50893"/>
    </source>
</evidence>
<dbReference type="GO" id="GO:0022857">
    <property type="term" value="F:transmembrane transporter activity"/>
    <property type="evidence" value="ECO:0007669"/>
    <property type="project" value="TreeGrafter"/>
</dbReference>
<dbReference type="PROSITE" id="PS50893">
    <property type="entry name" value="ABC_TRANSPORTER_2"/>
    <property type="match status" value="1"/>
</dbReference>
<organism evidence="5 6">
    <name type="scientific">Nitrincola iocasae</name>
    <dbReference type="NCBI Taxonomy" id="2614693"/>
    <lineage>
        <taxon>Bacteria</taxon>
        <taxon>Pseudomonadati</taxon>
        <taxon>Pseudomonadota</taxon>
        <taxon>Gammaproteobacteria</taxon>
        <taxon>Oceanospirillales</taxon>
        <taxon>Oceanospirillaceae</taxon>
        <taxon>Nitrincola</taxon>
    </lineage>
</organism>
<keyword evidence="2" id="KW-0547">Nucleotide-binding</keyword>
<dbReference type="GO" id="GO:0005524">
    <property type="term" value="F:ATP binding"/>
    <property type="evidence" value="ECO:0007669"/>
    <property type="project" value="UniProtKB-KW"/>
</dbReference>
<protein>
    <submittedName>
        <fullName evidence="5">ABC transporter ATP-binding protein</fullName>
    </submittedName>
</protein>
<dbReference type="SUPFAM" id="SSF52540">
    <property type="entry name" value="P-loop containing nucleoside triphosphate hydrolases"/>
    <property type="match status" value="1"/>
</dbReference>
<dbReference type="KEGG" id="nik:F5I99_01910"/>
<name>A0A5J6LAD7_9GAMM</name>
<dbReference type="InterPro" id="IPR027417">
    <property type="entry name" value="P-loop_NTPase"/>
</dbReference>
<dbReference type="PANTHER" id="PTHR24220">
    <property type="entry name" value="IMPORT ATP-BINDING PROTEIN"/>
    <property type="match status" value="1"/>
</dbReference>
<accession>A0A5J6LAD7</accession>
<dbReference type="GO" id="GO:0016887">
    <property type="term" value="F:ATP hydrolysis activity"/>
    <property type="evidence" value="ECO:0007669"/>
    <property type="project" value="InterPro"/>
</dbReference>
<proteinExistence type="predicted"/>
<dbReference type="AlphaFoldDB" id="A0A5J6LAD7"/>
<dbReference type="InterPro" id="IPR003439">
    <property type="entry name" value="ABC_transporter-like_ATP-bd"/>
</dbReference>
<dbReference type="Proteomes" id="UP000325606">
    <property type="component" value="Chromosome"/>
</dbReference>
<dbReference type="InterPro" id="IPR017911">
    <property type="entry name" value="MacB-like_ATP-bd"/>
</dbReference>
<dbReference type="EMBL" id="CP044222">
    <property type="protein sequence ID" value="QEW05346.1"/>
    <property type="molecule type" value="Genomic_DNA"/>
</dbReference>
<dbReference type="InterPro" id="IPR015854">
    <property type="entry name" value="ABC_transpr_LolD-like"/>
</dbReference>
<dbReference type="RefSeq" id="WP_151053391.1">
    <property type="nucleotide sequence ID" value="NZ_CP044222.1"/>
</dbReference>
<reference evidence="5 6" key="1">
    <citation type="submission" date="2019-09" db="EMBL/GenBank/DDBJ databases">
        <title>Nitrincola iocasae sp. nov., a bacterium isolated from the sediment collected at a cold seep field in South China Sea.</title>
        <authorList>
            <person name="Zhang H."/>
            <person name="Wang H."/>
            <person name="Li C."/>
        </authorList>
    </citation>
    <scope>NUCLEOTIDE SEQUENCE [LARGE SCALE GENOMIC DNA]</scope>
    <source>
        <strain evidence="5 6">KXZD1103</strain>
    </source>
</reference>
<dbReference type="InterPro" id="IPR003593">
    <property type="entry name" value="AAA+_ATPase"/>
</dbReference>
<dbReference type="Gene3D" id="3.40.50.300">
    <property type="entry name" value="P-loop containing nucleotide triphosphate hydrolases"/>
    <property type="match status" value="1"/>
</dbReference>
<gene>
    <name evidence="5" type="ORF">F5I99_01910</name>
</gene>
<keyword evidence="3 5" id="KW-0067">ATP-binding</keyword>
<keyword evidence="6" id="KW-1185">Reference proteome</keyword>
<dbReference type="PANTHER" id="PTHR24220:SF611">
    <property type="entry name" value="ATP-BINDING COMPONENT OF ABC TRANSPORTER-RELATED"/>
    <property type="match status" value="1"/>
</dbReference>
<dbReference type="CDD" id="cd03255">
    <property type="entry name" value="ABC_MJ0796_LolCDE_FtsE"/>
    <property type="match status" value="1"/>
</dbReference>
<dbReference type="Pfam" id="PF00005">
    <property type="entry name" value="ABC_tran"/>
    <property type="match status" value="1"/>
</dbReference>
<evidence type="ECO:0000256" key="2">
    <source>
        <dbReference type="ARBA" id="ARBA00022741"/>
    </source>
</evidence>
<evidence type="ECO:0000313" key="6">
    <source>
        <dbReference type="Proteomes" id="UP000325606"/>
    </source>
</evidence>
<sequence>MTHTTAIKLNQLSFGWKPHQPVLQIDTLTIPRGEQVFLRGASGSGKSTLLNLLGGLMKPQQGEIELLGQSLNTLSQRQRDRFRADHIGVLFQQFNLLPYLSLIDNVVLPCRFSAQRKRKAGDPVAAARGLLEALGLGAFIDRPVPTAELSIGQQQRVAAARALIGQPEVLLADEPTSALDSDTRDQFLDLLSTQSRLNNTTLVFVSHDLSLSQHFDRVINLADINRCKGTH</sequence>
<evidence type="ECO:0000313" key="5">
    <source>
        <dbReference type="EMBL" id="QEW05346.1"/>
    </source>
</evidence>
<dbReference type="SMART" id="SM00382">
    <property type="entry name" value="AAA"/>
    <property type="match status" value="1"/>
</dbReference>
<evidence type="ECO:0000256" key="1">
    <source>
        <dbReference type="ARBA" id="ARBA00022448"/>
    </source>
</evidence>